<dbReference type="Gene3D" id="2.60.40.10">
    <property type="entry name" value="Immunoglobulins"/>
    <property type="match status" value="2"/>
</dbReference>
<dbReference type="InterPro" id="IPR036179">
    <property type="entry name" value="Ig-like_dom_sf"/>
</dbReference>
<comment type="caution">
    <text evidence="4">The sequence shown here is derived from an EMBL/GenBank/DDBJ whole genome shotgun (WGS) entry which is preliminary data.</text>
</comment>
<dbReference type="InterPro" id="IPR003599">
    <property type="entry name" value="Ig_sub"/>
</dbReference>
<dbReference type="Pfam" id="PF13927">
    <property type="entry name" value="Ig_3"/>
    <property type="match status" value="1"/>
</dbReference>
<feature type="chain" id="PRO_5036228417" description="Ig-like domain-containing protein" evidence="2">
    <location>
        <begin position="19"/>
        <end position="341"/>
    </location>
</feature>
<feature type="domain" description="Ig-like" evidence="3">
    <location>
        <begin position="22"/>
        <end position="113"/>
    </location>
</feature>
<dbReference type="OrthoDB" id="6244905at2759"/>
<dbReference type="Proteomes" id="UP000663832">
    <property type="component" value="Unassembled WGS sequence"/>
</dbReference>
<sequence>MNQFILLVLLFFTEHIIAHGPPTLLPDTTNFNTFDINENDPIELQCPVTNSPDLSIQWSKNNEDLDPMWSSSSNLVIKRFLLKIRQAHLTDAGLYKCDVVNGFGSIQVQFRINIKSDGAISTNVDNNEPQNVMPWEADSLHGEPPEFVSRSDDDQTGPTKVIQPEGTTVRLKCLASGKPLLEIRWKKNGKILSEDEYGVTQSQILIIKNLRQSDAGVTSSTNLNNHLLYVIIVALCVLVVILFFLFCYRHRRRKTNHHHSQHSHSTDGIKFSIKHRQPLTHHNGPMVPSTTARTSNNYIANTVDSVPITRQYQQQRPIPTLSSDLTSPAKSSLYYARVQAF</sequence>
<evidence type="ECO:0000313" key="7">
    <source>
        <dbReference type="Proteomes" id="UP000663877"/>
    </source>
</evidence>
<dbReference type="Proteomes" id="UP000663877">
    <property type="component" value="Unassembled WGS sequence"/>
</dbReference>
<dbReference type="PANTHER" id="PTHR19890">
    <property type="entry name" value="FIBROBLAST GROWTH FACTOR RECEPTOR"/>
    <property type="match status" value="1"/>
</dbReference>
<dbReference type="AlphaFoldDB" id="A0A815NAL8"/>
<gene>
    <name evidence="4" type="ORF">BJG266_LOCUS39315</name>
    <name evidence="5" type="ORF">QVE165_LOCUS56211</name>
</gene>
<feature type="domain" description="Ig-like" evidence="3">
    <location>
        <begin position="145"/>
        <end position="216"/>
    </location>
</feature>
<accession>A0A815NAL8</accession>
<dbReference type="PANTHER" id="PTHR19890:SF10">
    <property type="entry name" value="FIBROBLAST GROWTH FACTOR RECEPTOR-LIKE 1"/>
    <property type="match status" value="1"/>
</dbReference>
<name>A0A815NAL8_9BILA</name>
<dbReference type="InterPro" id="IPR007110">
    <property type="entry name" value="Ig-like_dom"/>
</dbReference>
<dbReference type="InterPro" id="IPR013783">
    <property type="entry name" value="Ig-like_fold"/>
</dbReference>
<keyword evidence="2" id="KW-0732">Signal</keyword>
<dbReference type="EMBL" id="CAJNOI010001663">
    <property type="protein sequence ID" value="CAF1430617.1"/>
    <property type="molecule type" value="Genomic_DNA"/>
</dbReference>
<reference evidence="4" key="1">
    <citation type="submission" date="2021-02" db="EMBL/GenBank/DDBJ databases">
        <authorList>
            <person name="Nowell W R."/>
        </authorList>
    </citation>
    <scope>NUCLEOTIDE SEQUENCE</scope>
</reference>
<evidence type="ECO:0000259" key="3">
    <source>
        <dbReference type="PROSITE" id="PS50835"/>
    </source>
</evidence>
<evidence type="ECO:0000313" key="4">
    <source>
        <dbReference type="EMBL" id="CAF1430617.1"/>
    </source>
</evidence>
<dbReference type="Pfam" id="PF07679">
    <property type="entry name" value="I-set"/>
    <property type="match status" value="1"/>
</dbReference>
<feature type="signal peptide" evidence="2">
    <location>
        <begin position="1"/>
        <end position="18"/>
    </location>
</feature>
<keyword evidence="1" id="KW-0472">Membrane</keyword>
<evidence type="ECO:0000313" key="6">
    <source>
        <dbReference type="Proteomes" id="UP000663832"/>
    </source>
</evidence>
<evidence type="ECO:0000256" key="2">
    <source>
        <dbReference type="SAM" id="SignalP"/>
    </source>
</evidence>
<dbReference type="PROSITE" id="PS50835">
    <property type="entry name" value="IG_LIKE"/>
    <property type="match status" value="2"/>
</dbReference>
<dbReference type="InterPro" id="IPR003598">
    <property type="entry name" value="Ig_sub2"/>
</dbReference>
<dbReference type="CDD" id="cd00096">
    <property type="entry name" value="Ig"/>
    <property type="match status" value="1"/>
</dbReference>
<protein>
    <recommendedName>
        <fullName evidence="3">Ig-like domain-containing protein</fullName>
    </recommendedName>
</protein>
<dbReference type="SMART" id="SM00408">
    <property type="entry name" value="IGc2"/>
    <property type="match status" value="2"/>
</dbReference>
<keyword evidence="6" id="KW-1185">Reference proteome</keyword>
<feature type="transmembrane region" description="Helical" evidence="1">
    <location>
        <begin position="227"/>
        <end position="248"/>
    </location>
</feature>
<organism evidence="4 7">
    <name type="scientific">Adineta steineri</name>
    <dbReference type="NCBI Taxonomy" id="433720"/>
    <lineage>
        <taxon>Eukaryota</taxon>
        <taxon>Metazoa</taxon>
        <taxon>Spiralia</taxon>
        <taxon>Gnathifera</taxon>
        <taxon>Rotifera</taxon>
        <taxon>Eurotatoria</taxon>
        <taxon>Bdelloidea</taxon>
        <taxon>Adinetida</taxon>
        <taxon>Adinetidae</taxon>
        <taxon>Adineta</taxon>
    </lineage>
</organism>
<evidence type="ECO:0000256" key="1">
    <source>
        <dbReference type="SAM" id="Phobius"/>
    </source>
</evidence>
<dbReference type="EMBL" id="CAJNOM010001993">
    <property type="protein sequence ID" value="CAF1624198.1"/>
    <property type="molecule type" value="Genomic_DNA"/>
</dbReference>
<proteinExistence type="predicted"/>
<dbReference type="InterPro" id="IPR052615">
    <property type="entry name" value="FGFRL"/>
</dbReference>
<dbReference type="SMART" id="SM00409">
    <property type="entry name" value="IG"/>
    <property type="match status" value="2"/>
</dbReference>
<dbReference type="InterPro" id="IPR013098">
    <property type="entry name" value="Ig_I-set"/>
</dbReference>
<evidence type="ECO:0000313" key="5">
    <source>
        <dbReference type="EMBL" id="CAF1624198.1"/>
    </source>
</evidence>
<keyword evidence="1" id="KW-1133">Transmembrane helix</keyword>
<dbReference type="SUPFAM" id="SSF48726">
    <property type="entry name" value="Immunoglobulin"/>
    <property type="match status" value="2"/>
</dbReference>
<keyword evidence="1" id="KW-0812">Transmembrane</keyword>